<reference evidence="2" key="1">
    <citation type="submission" date="2021-05" db="EMBL/GenBank/DDBJ databases">
        <authorList>
            <person name="Alioto T."/>
            <person name="Alioto T."/>
            <person name="Gomez Garrido J."/>
        </authorList>
    </citation>
    <scope>NUCLEOTIDE SEQUENCE</scope>
</reference>
<feature type="transmembrane region" description="Helical" evidence="1">
    <location>
        <begin position="43"/>
        <end position="60"/>
    </location>
</feature>
<feature type="transmembrane region" description="Helical" evidence="1">
    <location>
        <begin position="88"/>
        <end position="109"/>
    </location>
</feature>
<keyword evidence="1" id="KW-0472">Membrane</keyword>
<evidence type="ECO:0000313" key="2">
    <source>
        <dbReference type="EMBL" id="CAG6668412.1"/>
    </source>
</evidence>
<evidence type="ECO:0000256" key="1">
    <source>
        <dbReference type="SAM" id="Phobius"/>
    </source>
</evidence>
<dbReference type="EMBL" id="HBUF01218706">
    <property type="protein sequence ID" value="CAG6668412.1"/>
    <property type="molecule type" value="Transcribed_RNA"/>
</dbReference>
<sequence>MMIMSISSLFHHFHSLARSSIIPPSSSSSTFSFSSSSTFSSPSSSLVSITIGLVSIVSIIESRPILLIPLVISSVVIRWWSIVRFTMVRSVTVLLVAMTTTASIILHAVATVRVRVTLIALMMVPLISLVLVTMVTSASRRMIIPIIIVIVILSRLPRPPGRYNGRVIELGLQLERSRFERNRDLGPCIGWRTRTPTRPRTLPD</sequence>
<keyword evidence="1" id="KW-0812">Transmembrane</keyword>
<protein>
    <submittedName>
        <fullName evidence="2">Uncharacterized protein</fullName>
    </submittedName>
</protein>
<organism evidence="2">
    <name type="scientific">Cacopsylla melanoneura</name>
    <dbReference type="NCBI Taxonomy" id="428564"/>
    <lineage>
        <taxon>Eukaryota</taxon>
        <taxon>Metazoa</taxon>
        <taxon>Ecdysozoa</taxon>
        <taxon>Arthropoda</taxon>
        <taxon>Hexapoda</taxon>
        <taxon>Insecta</taxon>
        <taxon>Pterygota</taxon>
        <taxon>Neoptera</taxon>
        <taxon>Paraneoptera</taxon>
        <taxon>Hemiptera</taxon>
        <taxon>Sternorrhyncha</taxon>
        <taxon>Psylloidea</taxon>
        <taxon>Psyllidae</taxon>
        <taxon>Psyllinae</taxon>
        <taxon>Cacopsylla</taxon>
    </lineage>
</organism>
<keyword evidence="1" id="KW-1133">Transmembrane helix</keyword>
<feature type="transmembrane region" description="Helical" evidence="1">
    <location>
        <begin position="116"/>
        <end position="136"/>
    </location>
</feature>
<dbReference type="AlphaFoldDB" id="A0A8D8SLE6"/>
<feature type="transmembrane region" description="Helical" evidence="1">
    <location>
        <begin position="65"/>
        <end position="82"/>
    </location>
</feature>
<accession>A0A8D8SLE6</accession>
<name>A0A8D8SLE6_9HEMI</name>
<proteinExistence type="predicted"/>